<keyword evidence="3" id="KW-1185">Reference proteome</keyword>
<comment type="caution">
    <text evidence="2">The sequence shown here is derived from an EMBL/GenBank/DDBJ whole genome shotgun (WGS) entry which is preliminary data.</text>
</comment>
<protein>
    <recommendedName>
        <fullName evidence="4">T9SS type A sorting domain-containing protein</fullName>
    </recommendedName>
</protein>
<dbReference type="EMBL" id="WQKZ01000016">
    <property type="protein sequence ID" value="MVN79314.1"/>
    <property type="molecule type" value="Genomic_DNA"/>
</dbReference>
<evidence type="ECO:0000313" key="3">
    <source>
        <dbReference type="Proteomes" id="UP000441336"/>
    </source>
</evidence>
<accession>A0A7K1TLM5</accession>
<dbReference type="Proteomes" id="UP000441336">
    <property type="component" value="Unassembled WGS sequence"/>
</dbReference>
<feature type="chain" id="PRO_5029622850" description="T9SS type A sorting domain-containing protein" evidence="1">
    <location>
        <begin position="26"/>
        <end position="535"/>
    </location>
</feature>
<dbReference type="RefSeq" id="WP_157570091.1">
    <property type="nucleotide sequence ID" value="NZ_WQKZ01000016.1"/>
</dbReference>
<gene>
    <name evidence="2" type="ORF">GO988_23525</name>
</gene>
<name>A0A7K1TLM5_9BACT</name>
<feature type="signal peptide" evidence="1">
    <location>
        <begin position="1"/>
        <end position="25"/>
    </location>
</feature>
<evidence type="ECO:0000256" key="1">
    <source>
        <dbReference type="SAM" id="SignalP"/>
    </source>
</evidence>
<proteinExistence type="predicted"/>
<evidence type="ECO:0000313" key="2">
    <source>
        <dbReference type="EMBL" id="MVN79314.1"/>
    </source>
</evidence>
<evidence type="ECO:0008006" key="4">
    <source>
        <dbReference type="Google" id="ProtNLM"/>
    </source>
</evidence>
<sequence length="535" mass="55511">MNGFRTLSQLVFRFFLLLTSSLATQAQTWRMALDLNQATGSGVGQLTVTDMVADTQDNVYLTGTCANPATFGSTTLTGRGYLFFVAKWSNTTHRFVWAQSAACNDGPFQGLQVAVSGNSVYVAGQSPPTITFGTYTTPVRSGYALFVAKFTDTGTSAPFNWVQQTSGDGYPSGLEFAASSAGVYLMGGFNRTLTVGTTTLSDVAGAVFLTKLTDAGTSGRFVWTNQYTAAECTTFALSGTVLYLPGNALRRLTDLGPTSRQDWGLQPAGMSFSRVAVQGSAVYLVGYTAPSVTIGTNTLPAGTSFVAKLLDGSTAGSLLWAQAFGIGQSANSNSALLLTATNTGVYLLSSFNTATFGGNTLNALGFNDVLVAKYLDAGASGSLAWVQSAGGPGRDYPTAVAVVANGTVYTSGVVVIPAAFGPFAFSTGNFITFLATVTDNTFTATTPNQAAAGMALWPNPAEGKVLLYVPAQVAAAGTSLHLTLTDRVGRSVRTFSITLPPNGVIPLTLAGLSPGLYTAQALVGSVRYTQPLVVQ</sequence>
<keyword evidence="1" id="KW-0732">Signal</keyword>
<reference evidence="2 3" key="1">
    <citation type="submission" date="2019-12" db="EMBL/GenBank/DDBJ databases">
        <title>Hymenobacter sp. HMF4947 Genome sequencing and assembly.</title>
        <authorList>
            <person name="Kang H."/>
            <person name="Cha I."/>
            <person name="Kim H."/>
            <person name="Joh K."/>
        </authorList>
    </citation>
    <scope>NUCLEOTIDE SEQUENCE [LARGE SCALE GENOMIC DNA]</scope>
    <source>
        <strain evidence="2 3">HMF4947</strain>
    </source>
</reference>
<dbReference type="AlphaFoldDB" id="A0A7K1TLM5"/>
<organism evidence="2 3">
    <name type="scientific">Hymenobacter ginkgonis</name>
    <dbReference type="NCBI Taxonomy" id="2682976"/>
    <lineage>
        <taxon>Bacteria</taxon>
        <taxon>Pseudomonadati</taxon>
        <taxon>Bacteroidota</taxon>
        <taxon>Cytophagia</taxon>
        <taxon>Cytophagales</taxon>
        <taxon>Hymenobacteraceae</taxon>
        <taxon>Hymenobacter</taxon>
    </lineage>
</organism>